<dbReference type="InterPro" id="IPR019734">
    <property type="entry name" value="TPR_rpt"/>
</dbReference>
<evidence type="ECO:0000313" key="3">
    <source>
        <dbReference type="Proteomes" id="UP000831019"/>
    </source>
</evidence>
<proteinExistence type="inferred from homology"/>
<keyword evidence="1" id="KW-0131">Cell cycle</keyword>
<sequence length="296" mass="31049" precursor="true">MLKRYIFVAVMGLMTSPAALMAQDNDQTLADIRQQLTVLSVEVQKLRRELSTTGGGSVETGGNSVLERVGTMESELQRLTSKTEEMENRINRVVSDGTNRIGDLEYRLVELEGGDLGALGETSTLGGGEAPAVAAPGTDPAREVVEVAPGSGGADTSGGIITPINEAELAVSEKTDFERAQGALASGDFRSAADLFATFNQTYPGGPLAAESELRRGEALTGLGDNREAARAYLAAFSTDPEGPVAPQSLFELGRALGVLEQTQEACVTLSEVAVRFPNAPQVSQAEAQRQTLGCS</sequence>
<feature type="coiled-coil region" evidence="1">
    <location>
        <begin position="29"/>
        <end position="96"/>
    </location>
</feature>
<keyword evidence="1" id="KW-0175">Coiled coil</keyword>
<protein>
    <recommendedName>
        <fullName evidence="1">Cell division coordinator CpoB</fullName>
    </recommendedName>
</protein>
<evidence type="ECO:0000256" key="1">
    <source>
        <dbReference type="HAMAP-Rule" id="MF_02066"/>
    </source>
</evidence>
<gene>
    <name evidence="1" type="primary">cpoB</name>
    <name evidence="2" type="ORF">DSM109990_00774</name>
</gene>
<dbReference type="NCBIfam" id="TIGR02795">
    <property type="entry name" value="tol_pal_ybgF"/>
    <property type="match status" value="1"/>
</dbReference>
<dbReference type="Pfam" id="PF13174">
    <property type="entry name" value="TPR_6"/>
    <property type="match status" value="1"/>
</dbReference>
<name>A0ABY3ZHF4_9RHOB</name>
<dbReference type="Gene3D" id="1.25.40.10">
    <property type="entry name" value="Tetratricopeptide repeat domain"/>
    <property type="match status" value="1"/>
</dbReference>
<accession>A0ABY3ZHF4</accession>
<dbReference type="EMBL" id="CP085144">
    <property type="protein sequence ID" value="UOA13981.1"/>
    <property type="molecule type" value="Genomic_DNA"/>
</dbReference>
<feature type="chain" id="PRO_5044916147" description="Cell division coordinator CpoB" evidence="1">
    <location>
        <begin position="23"/>
        <end position="296"/>
    </location>
</feature>
<keyword evidence="1" id="KW-0732">Signal</keyword>
<comment type="function">
    <text evidence="1">Mediates coordination of peptidoglycan synthesis and outer membrane constriction during cell division.</text>
</comment>
<reference evidence="3" key="1">
    <citation type="journal article" date="2022" name="Microorganisms">
        <title>Beyond the ABCs#Discovery of Three New Plasmid Types in Rhodobacterales (RepQ, RepY, RepW).</title>
        <authorList>
            <person name="Freese H.M."/>
            <person name="Ringel V."/>
            <person name="Overmann J."/>
            <person name="Petersen J."/>
        </authorList>
    </citation>
    <scope>NUCLEOTIDE SEQUENCE [LARGE SCALE GENOMIC DNA]</scope>
    <source>
        <strain evidence="3">DSM 109990</strain>
    </source>
</reference>
<evidence type="ECO:0000313" key="2">
    <source>
        <dbReference type="EMBL" id="UOA13981.1"/>
    </source>
</evidence>
<dbReference type="SUPFAM" id="SSF48452">
    <property type="entry name" value="TPR-like"/>
    <property type="match status" value="1"/>
</dbReference>
<feature type="signal peptide" evidence="1">
    <location>
        <begin position="1"/>
        <end position="22"/>
    </location>
</feature>
<dbReference type="HAMAP" id="MF_02066">
    <property type="entry name" value="CpoB"/>
    <property type="match status" value="1"/>
</dbReference>
<comment type="similarity">
    <text evidence="1">Belongs to the CpoB family.</text>
</comment>
<keyword evidence="1" id="KW-0132">Cell division</keyword>
<dbReference type="InterPro" id="IPR014162">
    <property type="entry name" value="CpoB_C"/>
</dbReference>
<dbReference type="InterPro" id="IPR011990">
    <property type="entry name" value="TPR-like_helical_dom_sf"/>
</dbReference>
<keyword evidence="3" id="KW-1185">Reference proteome</keyword>
<keyword evidence="1" id="KW-0574">Periplasm</keyword>
<dbReference type="Proteomes" id="UP000831019">
    <property type="component" value="Chromosome"/>
</dbReference>
<dbReference type="InterPro" id="IPR034706">
    <property type="entry name" value="CpoB"/>
</dbReference>
<comment type="subcellular location">
    <subcellularLocation>
        <location evidence="1">Periplasm</location>
    </subcellularLocation>
</comment>
<organism evidence="2 3">
    <name type="scientific">Sulfitobacter dubius</name>
    <dbReference type="NCBI Taxonomy" id="218673"/>
    <lineage>
        <taxon>Bacteria</taxon>
        <taxon>Pseudomonadati</taxon>
        <taxon>Pseudomonadota</taxon>
        <taxon>Alphaproteobacteria</taxon>
        <taxon>Rhodobacterales</taxon>
        <taxon>Roseobacteraceae</taxon>
        <taxon>Sulfitobacter</taxon>
    </lineage>
</organism>